<protein>
    <submittedName>
        <fullName evidence="2">Uncharacterized protein</fullName>
    </submittedName>
</protein>
<reference evidence="2" key="1">
    <citation type="submission" date="2016-08" db="EMBL/GenBank/DDBJ databases">
        <authorList>
            <person name="Seilhamer J.J."/>
        </authorList>
    </citation>
    <scope>NUCLEOTIDE SEQUENCE</scope>
    <source>
        <strain evidence="2">86</strain>
    </source>
</reference>
<keyword evidence="1" id="KW-0732">Signal</keyword>
<name>A0A212LR39_9FIRM</name>
<proteinExistence type="predicted"/>
<evidence type="ECO:0000313" key="2">
    <source>
        <dbReference type="EMBL" id="SCM80038.1"/>
    </source>
</evidence>
<sequence length="200" mass="22962">MKLVAAIFSLFFLLSMPLAASAIALVNRDVILEAQEYGIKRKQLPLTEFLHPWIVYEEQAAILNETTERAYLYTPFLLLANDARDKARNKKTVQLADSEKILADYAGCLVFSITVNGSTENFSNGIQATIKQDKKTLKPYHAVINSPVKTPWFPVEPKFTAHTYFYFNNREVQLNKPVTVVLTTKDKKERRFYFDLSNFK</sequence>
<dbReference type="AlphaFoldDB" id="A0A212LR39"/>
<feature type="chain" id="PRO_5039628913" evidence="1">
    <location>
        <begin position="21"/>
        <end position="200"/>
    </location>
</feature>
<organism evidence="2">
    <name type="scientific">uncultured Sporomusa sp</name>
    <dbReference type="NCBI Taxonomy" id="307249"/>
    <lineage>
        <taxon>Bacteria</taxon>
        <taxon>Bacillati</taxon>
        <taxon>Bacillota</taxon>
        <taxon>Negativicutes</taxon>
        <taxon>Selenomonadales</taxon>
        <taxon>Sporomusaceae</taxon>
        <taxon>Sporomusa</taxon>
        <taxon>environmental samples</taxon>
    </lineage>
</organism>
<dbReference type="EMBL" id="FMJE01000003">
    <property type="protein sequence ID" value="SCM80038.1"/>
    <property type="molecule type" value="Genomic_DNA"/>
</dbReference>
<gene>
    <name evidence="2" type="ORF">KL86SPO_30216</name>
</gene>
<dbReference type="RefSeq" id="WP_288183636.1">
    <property type="nucleotide sequence ID" value="NZ_LT608335.1"/>
</dbReference>
<evidence type="ECO:0000256" key="1">
    <source>
        <dbReference type="SAM" id="SignalP"/>
    </source>
</evidence>
<accession>A0A212LR39</accession>
<feature type="signal peptide" evidence="1">
    <location>
        <begin position="1"/>
        <end position="20"/>
    </location>
</feature>